<accession>A0ABT2ZUN2</accession>
<reference evidence="1 2" key="1">
    <citation type="submission" date="2022-10" db="EMBL/GenBank/DDBJ databases">
        <title>Defluviimonas sp. nov., isolated from ocean surface sediments.</title>
        <authorList>
            <person name="He W."/>
            <person name="Wang L."/>
            <person name="Zhang D.-F."/>
        </authorList>
    </citation>
    <scope>NUCLEOTIDE SEQUENCE [LARGE SCALE GENOMIC DNA]</scope>
    <source>
        <strain evidence="1 2">WL0050</strain>
    </source>
</reference>
<dbReference type="Proteomes" id="UP001652564">
    <property type="component" value="Unassembled WGS sequence"/>
</dbReference>
<dbReference type="EMBL" id="JAOWKZ010000005">
    <property type="protein sequence ID" value="MCV2874411.1"/>
    <property type="molecule type" value="Genomic_DNA"/>
</dbReference>
<organism evidence="1 2">
    <name type="scientific">Albidovulum litorale</name>
    <dbReference type="NCBI Taxonomy" id="2984134"/>
    <lineage>
        <taxon>Bacteria</taxon>
        <taxon>Pseudomonadati</taxon>
        <taxon>Pseudomonadota</taxon>
        <taxon>Alphaproteobacteria</taxon>
        <taxon>Rhodobacterales</taxon>
        <taxon>Paracoccaceae</taxon>
        <taxon>Albidovulum</taxon>
    </lineage>
</organism>
<proteinExistence type="predicted"/>
<evidence type="ECO:0000313" key="2">
    <source>
        <dbReference type="Proteomes" id="UP001652564"/>
    </source>
</evidence>
<sequence length="49" mass="5283">MSFLSQISFDEVAASLFACLVLREIMILALPDRIAGPGGWLVDTGEEEA</sequence>
<keyword evidence="2" id="KW-1185">Reference proteome</keyword>
<dbReference type="RefSeq" id="WP_263741686.1">
    <property type="nucleotide sequence ID" value="NZ_JAOWKZ010000005.1"/>
</dbReference>
<gene>
    <name evidence="1" type="ORF">OEZ71_19100</name>
</gene>
<protein>
    <submittedName>
        <fullName evidence="1">Uncharacterized protein</fullName>
    </submittedName>
</protein>
<evidence type="ECO:0000313" key="1">
    <source>
        <dbReference type="EMBL" id="MCV2874411.1"/>
    </source>
</evidence>
<name>A0ABT2ZUN2_9RHOB</name>
<comment type="caution">
    <text evidence="1">The sequence shown here is derived from an EMBL/GenBank/DDBJ whole genome shotgun (WGS) entry which is preliminary data.</text>
</comment>